<keyword evidence="3" id="KW-1185">Reference proteome</keyword>
<accession>A0A0Q9YSJ6</accession>
<protein>
    <submittedName>
        <fullName evidence="1">Uncharacterized protein</fullName>
    </submittedName>
</protein>
<reference evidence="2" key="2">
    <citation type="journal article" date="2016" name="Genome Announc.">
        <title>Draft Genome Sequences of Two Novel Amoeba-Resistant Intranuclear Bacteria, 'Candidatus Berkiella cookevillensis' and 'Candidatus Berkiella aquae'.</title>
        <authorList>
            <person name="Mehari Y.T."/>
            <person name="Arivett B.A."/>
            <person name="Farone A.L."/>
            <person name="Gunderson J.H."/>
            <person name="Farone M.B."/>
        </authorList>
    </citation>
    <scope>NUCLEOTIDE SEQUENCE</scope>
    <source>
        <strain evidence="2">CC99</strain>
    </source>
</reference>
<proteinExistence type="predicted"/>
<dbReference type="RefSeq" id="WP_057623542.1">
    <property type="nucleotide sequence ID" value="NZ_LKHV02000001.1"/>
</dbReference>
<evidence type="ECO:0000313" key="1">
    <source>
        <dbReference type="EMBL" id="KRG19607.1"/>
    </source>
</evidence>
<sequence>MLDFSESTTIQKKRNDCTTRKAGYNAANRGYEKKTMAALVERGYTSEQIAVYYEGYDSFRVSESERKIIKAKVAGNSAAKRGCKRITTEKFSKRNYTPEQIAAYYEGYDSFRISDSERKRIKARAAGYKSVKRGCKKPTTEALSKRGYTPAQIAAYHQGYDGCVVSKAEHKAKTQENRPAIVEFTWIYFSPLKAPEPIVWDYNRGRKSRTEESFAPLNERVSNGRLLFK</sequence>
<name>A0A0Q9YSJ6_9GAMM</name>
<dbReference type="OrthoDB" id="5662850at2"/>
<reference evidence="1" key="1">
    <citation type="submission" date="2015-09" db="EMBL/GenBank/DDBJ databases">
        <title>Draft Genome Sequences of Two Novel Amoeba-resistant Intranuclear Bacteria, Candidatus Berkiella cookevillensis and Candidatus Berkiella aquae.</title>
        <authorList>
            <person name="Mehari Y.T."/>
            <person name="Arivett B.A."/>
            <person name="Farone A.L."/>
            <person name="Gunderson J.H."/>
            <person name="Farone M.B."/>
        </authorList>
    </citation>
    <scope>NUCLEOTIDE SEQUENCE [LARGE SCALE GENOMIC DNA]</scope>
    <source>
        <strain evidence="1">CC99</strain>
    </source>
</reference>
<evidence type="ECO:0000313" key="3">
    <source>
        <dbReference type="Proteomes" id="UP000051494"/>
    </source>
</evidence>
<comment type="caution">
    <text evidence="1">The sequence shown here is derived from an EMBL/GenBank/DDBJ whole genome shotgun (WGS) entry which is preliminary data.</text>
</comment>
<dbReference type="EMBL" id="LKHV02000001">
    <property type="protein sequence ID" value="MCS5707604.1"/>
    <property type="molecule type" value="Genomic_DNA"/>
</dbReference>
<dbReference type="STRING" id="437022.CC99x_00620"/>
<dbReference type="EMBL" id="LKHV01000002">
    <property type="protein sequence ID" value="KRG19607.1"/>
    <property type="molecule type" value="Genomic_DNA"/>
</dbReference>
<evidence type="ECO:0000313" key="2">
    <source>
        <dbReference type="EMBL" id="MCS5707604.1"/>
    </source>
</evidence>
<dbReference type="Proteomes" id="UP000051494">
    <property type="component" value="Unassembled WGS sequence"/>
</dbReference>
<dbReference type="AlphaFoldDB" id="A0A0Q9YSJ6"/>
<reference evidence="2" key="3">
    <citation type="submission" date="2021-06" db="EMBL/GenBank/DDBJ databases">
        <title>Genomic Description and Analysis of Intracellular Bacteria, Candidatus Berkiella cookevillensis and Candidatus Berkiella aquae.</title>
        <authorList>
            <person name="Kidane D.T."/>
            <person name="Mehari Y.T."/>
            <person name="Rice F.C."/>
            <person name="Arivett B.A."/>
            <person name="Farone A.L."/>
            <person name="Berk S.G."/>
            <person name="Farone M.B."/>
        </authorList>
    </citation>
    <scope>NUCLEOTIDE SEQUENCE</scope>
    <source>
        <strain evidence="2">CC99</strain>
    </source>
</reference>
<gene>
    <name evidence="2" type="ORF">CC99x_001660</name>
    <name evidence="1" type="ORF">CC99x_00620</name>
</gene>
<organism evidence="1">
    <name type="scientific">Candidatus Berkiella cookevillensis</name>
    <dbReference type="NCBI Taxonomy" id="437022"/>
    <lineage>
        <taxon>Bacteria</taxon>
        <taxon>Pseudomonadati</taxon>
        <taxon>Pseudomonadota</taxon>
        <taxon>Gammaproteobacteria</taxon>
        <taxon>Candidatus Berkiellales</taxon>
        <taxon>Candidatus Berkiellaceae</taxon>
        <taxon>Candidatus Berkiella</taxon>
    </lineage>
</organism>